<gene>
    <name evidence="1" type="ORF">SNAT2548_LOCUS10287</name>
</gene>
<reference evidence="1" key="1">
    <citation type="submission" date="2021-02" db="EMBL/GenBank/DDBJ databases">
        <authorList>
            <person name="Dougan E. K."/>
            <person name="Rhodes N."/>
            <person name="Thang M."/>
            <person name="Chan C."/>
        </authorList>
    </citation>
    <scope>NUCLEOTIDE SEQUENCE</scope>
</reference>
<evidence type="ECO:0000313" key="2">
    <source>
        <dbReference type="Proteomes" id="UP000604046"/>
    </source>
</evidence>
<dbReference type="Proteomes" id="UP000604046">
    <property type="component" value="Unassembled WGS sequence"/>
</dbReference>
<evidence type="ECO:0000313" key="1">
    <source>
        <dbReference type="EMBL" id="CAE7237201.1"/>
    </source>
</evidence>
<name>A0A812L8S0_9DINO</name>
<evidence type="ECO:0008006" key="3">
    <source>
        <dbReference type="Google" id="ProtNLM"/>
    </source>
</evidence>
<accession>A0A812L8S0</accession>
<proteinExistence type="predicted"/>
<comment type="caution">
    <text evidence="1">The sequence shown here is derived from an EMBL/GenBank/DDBJ whole genome shotgun (WGS) entry which is preliminary data.</text>
</comment>
<keyword evidence="2" id="KW-1185">Reference proteome</keyword>
<sequence>MLRKRYGPDPYRWGNYTLLRMSPAAYFVDNRSFWLPGFRLQDLGAASMSETLRSTAQALLEFPRQSQRIAETYLLFAGRSKTTTIAGIDGESYTPVFQAFLSSNISMSYTFLDVGPADGEGHQSPLFDFMKAHRDRIRGVALEGNETFCTKYRMNWPEVDLQCGHLTAGRLYDHAPFFLKSLRSVCSPHGEGGGAHCVDVWKVDIDSIDCTVLEVLLRRSELDLRPKAVILEVNPHFPPPYKFSVLGVQGPESDGDFWARNMMGLYGCSLSHQVDILRDFGYWLIGFDHKDALFVHKNFAHAFNATAPLDEYVAYSAALITIGSGLTPRTLRRWYSARPHVGLGLIQQHLVAAQQHLAQEVTFSLSI</sequence>
<organism evidence="1 2">
    <name type="scientific">Symbiodinium natans</name>
    <dbReference type="NCBI Taxonomy" id="878477"/>
    <lineage>
        <taxon>Eukaryota</taxon>
        <taxon>Sar</taxon>
        <taxon>Alveolata</taxon>
        <taxon>Dinophyceae</taxon>
        <taxon>Suessiales</taxon>
        <taxon>Symbiodiniaceae</taxon>
        <taxon>Symbiodinium</taxon>
    </lineage>
</organism>
<protein>
    <recommendedName>
        <fullName evidence="3">Methyltransferase FkbM domain-containing protein</fullName>
    </recommendedName>
</protein>
<dbReference type="OrthoDB" id="408611at2759"/>
<dbReference type="AlphaFoldDB" id="A0A812L8S0"/>
<dbReference type="EMBL" id="CAJNDS010000846">
    <property type="protein sequence ID" value="CAE7237201.1"/>
    <property type="molecule type" value="Genomic_DNA"/>
</dbReference>